<evidence type="ECO:0000313" key="2">
    <source>
        <dbReference type="EMBL" id="KAK7482911.1"/>
    </source>
</evidence>
<dbReference type="AlphaFoldDB" id="A0ABD0K7L4"/>
<accession>A0ABD0K7L4</accession>
<comment type="caution">
    <text evidence="2">The sequence shown here is derived from an EMBL/GenBank/DDBJ whole genome shotgun (WGS) entry which is preliminary data.</text>
</comment>
<dbReference type="Gene3D" id="2.30.42.10">
    <property type="match status" value="1"/>
</dbReference>
<sequence>MNSITEADELEKFSPVADRRPFEVILRGGKPWGFILAGGEGEDSPLHISQIDENSGAENSALLVGDIVLSVNGISCGSYQSAKQLVDSAFRTLTLKIL</sequence>
<dbReference type="SUPFAM" id="SSF50156">
    <property type="entry name" value="PDZ domain-like"/>
    <property type="match status" value="1"/>
</dbReference>
<keyword evidence="3" id="KW-1185">Reference proteome</keyword>
<dbReference type="SMART" id="SM00228">
    <property type="entry name" value="PDZ"/>
    <property type="match status" value="1"/>
</dbReference>
<reference evidence="2 3" key="1">
    <citation type="journal article" date="2023" name="Sci. Data">
        <title>Genome assembly of the Korean intertidal mud-creeper Batillaria attramentaria.</title>
        <authorList>
            <person name="Patra A.K."/>
            <person name="Ho P.T."/>
            <person name="Jun S."/>
            <person name="Lee S.J."/>
            <person name="Kim Y."/>
            <person name="Won Y.J."/>
        </authorList>
    </citation>
    <scope>NUCLEOTIDE SEQUENCE [LARGE SCALE GENOMIC DNA]</scope>
    <source>
        <strain evidence="2">Wonlab-2016</strain>
    </source>
</reference>
<name>A0ABD0K7L4_9CAEN</name>
<dbReference type="EMBL" id="JACVVK020000236">
    <property type="protein sequence ID" value="KAK7482911.1"/>
    <property type="molecule type" value="Genomic_DNA"/>
</dbReference>
<dbReference type="Pfam" id="PF17820">
    <property type="entry name" value="PDZ_6"/>
    <property type="match status" value="1"/>
</dbReference>
<organism evidence="2 3">
    <name type="scientific">Batillaria attramentaria</name>
    <dbReference type="NCBI Taxonomy" id="370345"/>
    <lineage>
        <taxon>Eukaryota</taxon>
        <taxon>Metazoa</taxon>
        <taxon>Spiralia</taxon>
        <taxon>Lophotrochozoa</taxon>
        <taxon>Mollusca</taxon>
        <taxon>Gastropoda</taxon>
        <taxon>Caenogastropoda</taxon>
        <taxon>Sorbeoconcha</taxon>
        <taxon>Cerithioidea</taxon>
        <taxon>Batillariidae</taxon>
        <taxon>Batillaria</taxon>
    </lineage>
</organism>
<dbReference type="InterPro" id="IPR036034">
    <property type="entry name" value="PDZ_sf"/>
</dbReference>
<dbReference type="Proteomes" id="UP001519460">
    <property type="component" value="Unassembled WGS sequence"/>
</dbReference>
<gene>
    <name evidence="2" type="ORF">BaRGS_00025811</name>
</gene>
<dbReference type="PROSITE" id="PS50106">
    <property type="entry name" value="PDZ"/>
    <property type="match status" value="1"/>
</dbReference>
<evidence type="ECO:0000259" key="1">
    <source>
        <dbReference type="PROSITE" id="PS50106"/>
    </source>
</evidence>
<protein>
    <recommendedName>
        <fullName evidence="1">PDZ domain-containing protein</fullName>
    </recommendedName>
</protein>
<proteinExistence type="predicted"/>
<evidence type="ECO:0000313" key="3">
    <source>
        <dbReference type="Proteomes" id="UP001519460"/>
    </source>
</evidence>
<feature type="domain" description="PDZ" evidence="1">
    <location>
        <begin position="29"/>
        <end position="98"/>
    </location>
</feature>
<dbReference type="InterPro" id="IPR041489">
    <property type="entry name" value="PDZ_6"/>
</dbReference>
<dbReference type="InterPro" id="IPR001478">
    <property type="entry name" value="PDZ"/>
</dbReference>
<feature type="non-terminal residue" evidence="2">
    <location>
        <position position="98"/>
    </location>
</feature>